<evidence type="ECO:0000313" key="2">
    <source>
        <dbReference type="Proteomes" id="UP000450161"/>
    </source>
</evidence>
<evidence type="ECO:0008006" key="3">
    <source>
        <dbReference type="Google" id="ProtNLM"/>
    </source>
</evidence>
<dbReference type="InterPro" id="IPR036890">
    <property type="entry name" value="HATPase_C_sf"/>
</dbReference>
<dbReference type="AlphaFoldDB" id="A0A6I2TYB8"/>
<comment type="caution">
    <text evidence="1">The sequence shown here is derived from an EMBL/GenBank/DDBJ whole genome shotgun (WGS) entry which is preliminary data.</text>
</comment>
<gene>
    <name evidence="1" type="ORF">FYJ72_14440</name>
</gene>
<name>A0A6I2TYB8_9BACT</name>
<organism evidence="1 2">
    <name type="scientific">Segatella copri</name>
    <dbReference type="NCBI Taxonomy" id="165179"/>
    <lineage>
        <taxon>Bacteria</taxon>
        <taxon>Pseudomonadati</taxon>
        <taxon>Bacteroidota</taxon>
        <taxon>Bacteroidia</taxon>
        <taxon>Bacteroidales</taxon>
        <taxon>Prevotellaceae</taxon>
        <taxon>Segatella</taxon>
    </lineage>
</organism>
<dbReference type="SUPFAM" id="SSF55874">
    <property type="entry name" value="ATPase domain of HSP90 chaperone/DNA topoisomerase II/histidine kinase"/>
    <property type="match status" value="1"/>
</dbReference>
<accession>A0A6I2TYB8</accession>
<dbReference type="EMBL" id="VUNF01000053">
    <property type="protein sequence ID" value="MST78816.1"/>
    <property type="molecule type" value="Genomic_DNA"/>
</dbReference>
<dbReference type="Gene3D" id="3.30.565.10">
    <property type="entry name" value="Histidine kinase-like ATPase, C-terminal domain"/>
    <property type="match status" value="1"/>
</dbReference>
<dbReference type="Pfam" id="PF13589">
    <property type="entry name" value="HATPase_c_3"/>
    <property type="match status" value="1"/>
</dbReference>
<protein>
    <recommendedName>
        <fullName evidence="3">ATP-binding protein</fullName>
    </recommendedName>
</protein>
<dbReference type="Proteomes" id="UP000450161">
    <property type="component" value="Unassembled WGS sequence"/>
</dbReference>
<sequence>MESNEVVLTSRSIQHILKSYNPEKAISEYIWNGFDANATEVNINIKYANNEFGFAESMAIIDNGDGICYEELPEKFKVFYDSTKRKEKKSKSDLIHGKNGYGRLTFFKFARFASWHTRYLLKDTMYEYDIDINSDNLKSYQKSDKQLSDSNTCGTVVSFKDINKDISLTYVNEKLIPYLQIRFAWFLEVKKDAKILINGEELNYRSVIGDREDVKFEVFDSDHTKHSFHGVYINWNKKSADEYSNFYFLNNDYKIKYKKTTKLNKKGDNFYHSLIIVDDFFNEITVSEMSDEESENKNMFDSEKNRLLFKELEKELNDFLAGKRRPFLKRQANSVIKDFEKENVMPNFGSNSWDLLRKQSFVDFVKELYEVRPSVFMKLNIDQKRIFLELLNLVMDTKERDNLFSILDSVIDLSTDDRAKFAKLLETTRLKQVVSTINLIKDRIMVVEDLKKVLFDHGLKAGEVKHLQQIIVNHYWIFGEEYNLVCAEEVKFTQALEKYRYLLLGIEKKEYIEHPDKYKEMDLFLTGKDFQYNSPKNLVVEIKNPTNISKLTYKEFDQIQHYEDVIIHTDAFNDNRESWNFILVGQDIDDHLYSMLKNKKTGLASMSERSRIYVKRWSEIINDIEFRHKYLLDKLKIEREHLSNAENLPELMNELQKNDAAMS</sequence>
<dbReference type="RefSeq" id="WP_154483377.1">
    <property type="nucleotide sequence ID" value="NZ_VUNF01000053.1"/>
</dbReference>
<evidence type="ECO:0000313" key="1">
    <source>
        <dbReference type="EMBL" id="MST78816.1"/>
    </source>
</evidence>
<reference evidence="1 2" key="1">
    <citation type="submission" date="2019-08" db="EMBL/GenBank/DDBJ databases">
        <title>In-depth cultivation of the pig gut microbiome towards novel bacterial diversity and tailored functional studies.</title>
        <authorList>
            <person name="Wylensek D."/>
            <person name="Hitch T.C.A."/>
            <person name="Clavel T."/>
        </authorList>
    </citation>
    <scope>NUCLEOTIDE SEQUENCE [LARGE SCALE GENOMIC DNA]</scope>
    <source>
        <strain evidence="1 2">LKV-178-WT-2C</strain>
    </source>
</reference>
<proteinExistence type="predicted"/>